<gene>
    <name evidence="1" type="ORF">E2C01_012013</name>
</gene>
<comment type="caution">
    <text evidence="1">The sequence shown here is derived from an EMBL/GenBank/DDBJ whole genome shotgun (WGS) entry which is preliminary data.</text>
</comment>
<organism evidence="1 2">
    <name type="scientific">Portunus trituberculatus</name>
    <name type="common">Swimming crab</name>
    <name type="synonym">Neptunus trituberculatus</name>
    <dbReference type="NCBI Taxonomy" id="210409"/>
    <lineage>
        <taxon>Eukaryota</taxon>
        <taxon>Metazoa</taxon>
        <taxon>Ecdysozoa</taxon>
        <taxon>Arthropoda</taxon>
        <taxon>Crustacea</taxon>
        <taxon>Multicrustacea</taxon>
        <taxon>Malacostraca</taxon>
        <taxon>Eumalacostraca</taxon>
        <taxon>Eucarida</taxon>
        <taxon>Decapoda</taxon>
        <taxon>Pleocyemata</taxon>
        <taxon>Brachyura</taxon>
        <taxon>Eubrachyura</taxon>
        <taxon>Portunoidea</taxon>
        <taxon>Portunidae</taxon>
        <taxon>Portuninae</taxon>
        <taxon>Portunus</taxon>
    </lineage>
</organism>
<dbReference type="EMBL" id="VSRR010000740">
    <property type="protein sequence ID" value="MPC19105.1"/>
    <property type="molecule type" value="Genomic_DNA"/>
</dbReference>
<keyword evidence="2" id="KW-1185">Reference proteome</keyword>
<protein>
    <submittedName>
        <fullName evidence="1">Uncharacterized protein</fullName>
    </submittedName>
</protein>
<dbReference type="Proteomes" id="UP000324222">
    <property type="component" value="Unassembled WGS sequence"/>
</dbReference>
<evidence type="ECO:0000313" key="1">
    <source>
        <dbReference type="EMBL" id="MPC19105.1"/>
    </source>
</evidence>
<dbReference type="AlphaFoldDB" id="A0A5B7DDH2"/>
<sequence length="121" mass="13793">MEIWRQDTISPARILYNTTRINPSAPRPNGSLCDSGTHWGRRGWKFLKNLPLLSSITRKVPSENPVDTLKPHPHRKLGKIWTWTLLVVVVEEEEVESWSEAMRDCLAANSTKSLALRSLCT</sequence>
<accession>A0A5B7DDH2</accession>
<evidence type="ECO:0000313" key="2">
    <source>
        <dbReference type="Proteomes" id="UP000324222"/>
    </source>
</evidence>
<reference evidence="1 2" key="1">
    <citation type="submission" date="2019-05" db="EMBL/GenBank/DDBJ databases">
        <title>Another draft genome of Portunus trituberculatus and its Hox gene families provides insights of decapod evolution.</title>
        <authorList>
            <person name="Jeong J.-H."/>
            <person name="Song I."/>
            <person name="Kim S."/>
            <person name="Choi T."/>
            <person name="Kim D."/>
            <person name="Ryu S."/>
            <person name="Kim W."/>
        </authorList>
    </citation>
    <scope>NUCLEOTIDE SEQUENCE [LARGE SCALE GENOMIC DNA]</scope>
    <source>
        <tissue evidence="1">Muscle</tissue>
    </source>
</reference>
<proteinExistence type="predicted"/>
<name>A0A5B7DDH2_PORTR</name>